<protein>
    <submittedName>
        <fullName evidence="1">Uncharacterized protein</fullName>
    </submittedName>
</protein>
<sequence length="557" mass="62032">MAQANCVLCGSANPAILHDQSSSFAASEPKDATLLVEELQEKIAAVEEAVKKLEGIRSHLYTELNAQHNASVPIHRLPDEILLSVFMILVEQCTEDDYLSDRQFTRAETNSVHPWASAAVCKRWRDIALASCLPWGAVVYHTGLAYWYGAHTEARRLSIQLQRADGPIPFASLRSQFTEEEMGEEHDFIDEDLDALGQFIDNVIPRCRRLELLGFIPEDLCPDSALDVNHLQSLLIQSEAWLPSLAFSCASQLESLTLQGISFYFLHDLVPWSRLKSLTIACVIKLEDILLILGLTSQLTSLSISSNIYGMLAEAPEDATVVLRNLRHLKFPFNHAYGQRMEKLLRPMEIPYLQTLDISLESSVFSRQTLPTSLAFIGQFNTSLTSLSVPWPLYDSLTTDEGLQFFSLLIALQSLRLRISSVANAVLRILTSHSSAASSPNTAPVCPALTELHCNPEEISPQWDQPLLRFGAWTSLRAMVESRLPVPGTNHLPSSPQTFLQLVSLGPLLSRDWSDIAGQEEEGADSLEMKDAFDWLVEANDAQLFKLQLTYAEDIEA</sequence>
<reference evidence="1 2" key="1">
    <citation type="journal article" date="2019" name="Nat. Ecol. Evol.">
        <title>Megaphylogeny resolves global patterns of mushroom evolution.</title>
        <authorList>
            <person name="Varga T."/>
            <person name="Krizsan K."/>
            <person name="Foldi C."/>
            <person name="Dima B."/>
            <person name="Sanchez-Garcia M."/>
            <person name="Sanchez-Ramirez S."/>
            <person name="Szollosi G.J."/>
            <person name="Szarkandi J.G."/>
            <person name="Papp V."/>
            <person name="Albert L."/>
            <person name="Andreopoulos W."/>
            <person name="Angelini C."/>
            <person name="Antonin V."/>
            <person name="Barry K.W."/>
            <person name="Bougher N.L."/>
            <person name="Buchanan P."/>
            <person name="Buyck B."/>
            <person name="Bense V."/>
            <person name="Catcheside P."/>
            <person name="Chovatia M."/>
            <person name="Cooper J."/>
            <person name="Damon W."/>
            <person name="Desjardin D."/>
            <person name="Finy P."/>
            <person name="Geml J."/>
            <person name="Haridas S."/>
            <person name="Hughes K."/>
            <person name="Justo A."/>
            <person name="Karasinski D."/>
            <person name="Kautmanova I."/>
            <person name="Kiss B."/>
            <person name="Kocsube S."/>
            <person name="Kotiranta H."/>
            <person name="LaButti K.M."/>
            <person name="Lechner B.E."/>
            <person name="Liimatainen K."/>
            <person name="Lipzen A."/>
            <person name="Lukacs Z."/>
            <person name="Mihaltcheva S."/>
            <person name="Morgado L.N."/>
            <person name="Niskanen T."/>
            <person name="Noordeloos M.E."/>
            <person name="Ohm R.A."/>
            <person name="Ortiz-Santana B."/>
            <person name="Ovrebo C."/>
            <person name="Racz N."/>
            <person name="Riley R."/>
            <person name="Savchenko A."/>
            <person name="Shiryaev A."/>
            <person name="Soop K."/>
            <person name="Spirin V."/>
            <person name="Szebenyi C."/>
            <person name="Tomsovsky M."/>
            <person name="Tulloss R.E."/>
            <person name="Uehling J."/>
            <person name="Grigoriev I.V."/>
            <person name="Vagvolgyi C."/>
            <person name="Papp T."/>
            <person name="Martin F.M."/>
            <person name="Miettinen O."/>
            <person name="Hibbett D.S."/>
            <person name="Nagy L.G."/>
        </authorList>
    </citation>
    <scope>NUCLEOTIDE SEQUENCE [LARGE SCALE GENOMIC DNA]</scope>
    <source>
        <strain evidence="1 2">CBS 309.79</strain>
    </source>
</reference>
<dbReference type="SUPFAM" id="SSF52047">
    <property type="entry name" value="RNI-like"/>
    <property type="match status" value="1"/>
</dbReference>
<dbReference type="Proteomes" id="UP000305067">
    <property type="component" value="Unassembled WGS sequence"/>
</dbReference>
<dbReference type="OrthoDB" id="3266451at2759"/>
<evidence type="ECO:0000313" key="2">
    <source>
        <dbReference type="Proteomes" id="UP000305067"/>
    </source>
</evidence>
<name>A0A5C3QXW1_9AGAR</name>
<keyword evidence="2" id="KW-1185">Reference proteome</keyword>
<dbReference type="InterPro" id="IPR032675">
    <property type="entry name" value="LRR_dom_sf"/>
</dbReference>
<dbReference type="AlphaFoldDB" id="A0A5C3QXW1"/>
<dbReference type="Gene3D" id="3.80.10.10">
    <property type="entry name" value="Ribonuclease Inhibitor"/>
    <property type="match status" value="1"/>
</dbReference>
<accession>A0A5C3QXW1</accession>
<organism evidence="1 2">
    <name type="scientific">Pterulicium gracile</name>
    <dbReference type="NCBI Taxonomy" id="1884261"/>
    <lineage>
        <taxon>Eukaryota</taxon>
        <taxon>Fungi</taxon>
        <taxon>Dikarya</taxon>
        <taxon>Basidiomycota</taxon>
        <taxon>Agaricomycotina</taxon>
        <taxon>Agaricomycetes</taxon>
        <taxon>Agaricomycetidae</taxon>
        <taxon>Agaricales</taxon>
        <taxon>Pleurotineae</taxon>
        <taxon>Pterulaceae</taxon>
        <taxon>Pterulicium</taxon>
    </lineage>
</organism>
<proteinExistence type="predicted"/>
<evidence type="ECO:0000313" key="1">
    <source>
        <dbReference type="EMBL" id="TFL05371.1"/>
    </source>
</evidence>
<gene>
    <name evidence="1" type="ORF">BDV98DRAFT_561923</name>
</gene>
<dbReference type="EMBL" id="ML178817">
    <property type="protein sequence ID" value="TFL05371.1"/>
    <property type="molecule type" value="Genomic_DNA"/>
</dbReference>
<dbReference type="Gene3D" id="1.20.1280.50">
    <property type="match status" value="1"/>
</dbReference>